<proteinExistence type="predicted"/>
<dbReference type="AlphaFoldDB" id="A0AAI8YII6"/>
<reference evidence="1" key="1">
    <citation type="submission" date="2023-10" db="EMBL/GenBank/DDBJ databases">
        <authorList>
            <person name="Hackl T."/>
        </authorList>
    </citation>
    <scope>NUCLEOTIDE SEQUENCE</scope>
</reference>
<accession>A0AAI8YII6</accession>
<name>A0AAI8YII6_9PEZI</name>
<gene>
    <name evidence="1" type="ORF">KHLLAP_LOCUS6469</name>
</gene>
<organism evidence="1 2">
    <name type="scientific">Anthostomella pinea</name>
    <dbReference type="NCBI Taxonomy" id="933095"/>
    <lineage>
        <taxon>Eukaryota</taxon>
        <taxon>Fungi</taxon>
        <taxon>Dikarya</taxon>
        <taxon>Ascomycota</taxon>
        <taxon>Pezizomycotina</taxon>
        <taxon>Sordariomycetes</taxon>
        <taxon>Xylariomycetidae</taxon>
        <taxon>Xylariales</taxon>
        <taxon>Xylariaceae</taxon>
        <taxon>Anthostomella</taxon>
    </lineage>
</organism>
<keyword evidence="2" id="KW-1185">Reference proteome</keyword>
<dbReference type="Proteomes" id="UP001295740">
    <property type="component" value="Unassembled WGS sequence"/>
</dbReference>
<dbReference type="EMBL" id="CAUWAG010000008">
    <property type="protein sequence ID" value="CAJ2506001.1"/>
    <property type="molecule type" value="Genomic_DNA"/>
</dbReference>
<sequence>MKMTARTTSALAALRRWRATGDLRAVSTLHGHLAPVSHPRLGLYPDLGLHPRWTSSASTGEAKTPSSIGPPIRSFDLDHELGKVEVEASQDGGRKALDVLERLDEAYGDASLLYLKGITCLDAYYHHFGSMSIEDARSVLIADEAGRRVVQWTRKPAIWRQIEGTTMRTRDL</sequence>
<protein>
    <submittedName>
        <fullName evidence="1">Uu.00g001310.m01.CDS01</fullName>
    </submittedName>
</protein>
<comment type="caution">
    <text evidence="1">The sequence shown here is derived from an EMBL/GenBank/DDBJ whole genome shotgun (WGS) entry which is preliminary data.</text>
</comment>
<evidence type="ECO:0000313" key="2">
    <source>
        <dbReference type="Proteomes" id="UP001295740"/>
    </source>
</evidence>
<evidence type="ECO:0000313" key="1">
    <source>
        <dbReference type="EMBL" id="CAJ2506001.1"/>
    </source>
</evidence>